<keyword evidence="2" id="KW-1185">Reference proteome</keyword>
<dbReference type="PANTHER" id="PTHR47934">
    <property type="entry name" value="PENTATRICOPEPTIDE REPEAT-CONTAINING PROTEIN PET309, MITOCHONDRIAL"/>
    <property type="match status" value="1"/>
</dbReference>
<reference evidence="1 2" key="1">
    <citation type="submission" date="2023-08" db="EMBL/GenBank/DDBJ databases">
        <title>Black Yeasts Isolated from many extreme environments.</title>
        <authorList>
            <person name="Coleine C."/>
            <person name="Stajich J.E."/>
            <person name="Selbmann L."/>
        </authorList>
    </citation>
    <scope>NUCLEOTIDE SEQUENCE [LARGE SCALE GENOMIC DNA]</scope>
    <source>
        <strain evidence="1 2">CCFEE 5885</strain>
    </source>
</reference>
<name>A0ABR0KJK8_9EURO</name>
<evidence type="ECO:0000313" key="1">
    <source>
        <dbReference type="EMBL" id="KAK5098522.1"/>
    </source>
</evidence>
<evidence type="ECO:0000313" key="2">
    <source>
        <dbReference type="Proteomes" id="UP001345013"/>
    </source>
</evidence>
<gene>
    <name evidence="1" type="ORF">LTR24_001841</name>
</gene>
<dbReference type="EMBL" id="JAVRRG010000014">
    <property type="protein sequence ID" value="KAK5098522.1"/>
    <property type="molecule type" value="Genomic_DNA"/>
</dbReference>
<organism evidence="1 2">
    <name type="scientific">Lithohypha guttulata</name>
    <dbReference type="NCBI Taxonomy" id="1690604"/>
    <lineage>
        <taxon>Eukaryota</taxon>
        <taxon>Fungi</taxon>
        <taxon>Dikarya</taxon>
        <taxon>Ascomycota</taxon>
        <taxon>Pezizomycotina</taxon>
        <taxon>Eurotiomycetes</taxon>
        <taxon>Chaetothyriomycetidae</taxon>
        <taxon>Chaetothyriales</taxon>
        <taxon>Trichomeriaceae</taxon>
        <taxon>Lithohypha</taxon>
    </lineage>
</organism>
<accession>A0ABR0KJK8</accession>
<sequence>MPKSSHLTRAVFRAFLANRPYVSNKCLRRPVVATLPAWQRNLNHQQTRPFLDAILGTDKPPKTLEGARPTPKNFEAAIGKLVDLLRARKSRSRTPSHEELVDALKFLFTARYESRHALTRNEVFLATETFRHLQERDLVLSEHAGSMTDGDLLTILDTLALPTPKDRFRSDTRSLAELVRSSQARHPGTTSAESEQAYITILASTGSAVEAKDELASHHVYPRAVWVQVLKGLVQEAKDTDFWRLLKEYQAKFGDLDPYAHEELVLAFIRADRVFDAQRIYTQPLNSSSGPTTSCVSKMLEMSIRAGKMSAAESLARTLTSRIREDDVVASLILYHAARDPRLENLRQTVHGLLQSSNTEVSMTTFNDVIEYALRRNNPVLAHAVQELALSEGFQPDGKTYALQLQFAIDQRDFSRAKQMYIALLAFARAEYDVMMRATDTLLERGADIDCEAIAGLCHVFLHRGEIDEAVGLLRHRIDFFPLTDRARVAVVFRDFIVDPSVNPQRAFNAYELFRHAFPETSAAHRLPLMQAFFDRRRPDMATQIFSHMRQADPGEPARPNADAYAKCFEGIAQCRDVDGLQTVFNMLKLDLQVELSTKIRNGIMLANIACQTPWQAIIDHFYKIMDSREGPSYSTFEVAMRACETWPPYGNFEARKIIAVMQSWNLEITKPMYDNYIGVMAGQCEFEDAVELIENMQRDIGEAPDAFTIGTFYNAIPWQFRKDAVENWAKQAYPELWEELVGYGEEIDEEWEVRYFKIDRSIDIDDPPLFAEGEWKPELQRQMQSQIEPLPMVT</sequence>
<dbReference type="Proteomes" id="UP001345013">
    <property type="component" value="Unassembled WGS sequence"/>
</dbReference>
<protein>
    <submittedName>
        <fullName evidence="1">Uncharacterized protein</fullName>
    </submittedName>
</protein>
<dbReference type="PANTHER" id="PTHR47934:SF6">
    <property type="entry name" value="MITOCHONDRIAL GROUP I INTRON SPLICING FACTOR CCM1-RELATED"/>
    <property type="match status" value="1"/>
</dbReference>
<proteinExistence type="predicted"/>
<comment type="caution">
    <text evidence="1">The sequence shown here is derived from an EMBL/GenBank/DDBJ whole genome shotgun (WGS) entry which is preliminary data.</text>
</comment>
<dbReference type="InterPro" id="IPR051114">
    <property type="entry name" value="Mito_RNA_Proc_CCM1"/>
</dbReference>